<dbReference type="EMBL" id="JBHTMP010000010">
    <property type="protein sequence ID" value="MFD1321270.1"/>
    <property type="molecule type" value="Genomic_DNA"/>
</dbReference>
<accession>A0ABW3YBP0</accession>
<dbReference type="PANTHER" id="PTHR43248">
    <property type="entry name" value="2-SUCCINYL-6-HYDROXY-2,4-CYCLOHEXADIENE-1-CARBOXYLATE SYNTHASE"/>
    <property type="match status" value="1"/>
</dbReference>
<keyword evidence="2 5" id="KW-0378">Hydrolase</keyword>
<dbReference type="InterPro" id="IPR000073">
    <property type="entry name" value="AB_hydrolase_1"/>
</dbReference>
<evidence type="ECO:0000313" key="5">
    <source>
        <dbReference type="EMBL" id="MFD1321270.1"/>
    </source>
</evidence>
<keyword evidence="3" id="KW-0732">Signal</keyword>
<reference evidence="6" key="1">
    <citation type="journal article" date="2019" name="Int. J. Syst. Evol. Microbiol.">
        <title>The Global Catalogue of Microorganisms (GCM) 10K type strain sequencing project: providing services to taxonomists for standard genome sequencing and annotation.</title>
        <authorList>
            <consortium name="The Broad Institute Genomics Platform"/>
            <consortium name="The Broad Institute Genome Sequencing Center for Infectious Disease"/>
            <person name="Wu L."/>
            <person name="Ma J."/>
        </authorList>
    </citation>
    <scope>NUCLEOTIDE SEQUENCE [LARGE SCALE GENOMIC DNA]</scope>
    <source>
        <strain evidence="6">JCM 31037</strain>
    </source>
</reference>
<comment type="caution">
    <text evidence="5">The sequence shown here is derived from an EMBL/GenBank/DDBJ whole genome shotgun (WGS) entry which is preliminary data.</text>
</comment>
<feature type="domain" description="AB hydrolase-1" evidence="4">
    <location>
        <begin position="102"/>
        <end position="482"/>
    </location>
</feature>
<protein>
    <submittedName>
        <fullName evidence="5">Alpha/beta fold hydrolase</fullName>
    </submittedName>
</protein>
<name>A0ABW3YBP0_9ACTN</name>
<evidence type="ECO:0000256" key="3">
    <source>
        <dbReference type="SAM" id="SignalP"/>
    </source>
</evidence>
<evidence type="ECO:0000259" key="4">
    <source>
        <dbReference type="Pfam" id="PF00561"/>
    </source>
</evidence>
<dbReference type="InterPro" id="IPR029058">
    <property type="entry name" value="AB_hydrolase_fold"/>
</dbReference>
<sequence>MASRSRTRVAAFASATMLGMAAVLGGAPVAAAAPEPAVVPGNTGLDERTATRVDWQPCADAPGVQCGTLTVPIDWNRPDGGTIDLALARRPATDPARRIGSLVINPGGPGGSGVDVVKYDHAFPSADLQQRFDIVGFDPRGVGASSPLLCPAVPSLPAPAEFPTTPATFAALKRFNQVYAEDCRRLTGPVFGYLDTLSVVQDLDAIRAAVGDSRLTYYGVSYGTLIGQQYAQRYPNRVRALVADSNMDHSISSAWRFMRTEATGVEESFDEFVAWCQRSTECVLHGQDVRQVFRQVRAKVAAGGVVYPGTDLTVTPILLLRVVTSALYGPEWRGLAELLVVLRDDAAPTAAVARLAPESTPTVTARGGQAAVPDPLLILCHDWRLPVRSAAELAGYRAALRLVAPDMTLSPLGWLVPVSCVGLEDLHRNPHGPLSLSGKPSVLMLTSRYDPSTPYEWTMTAARQSGVRVLHYDGWGHGAYFKNSSCVVSATDNYLITTRLPSSGTHCPAVEPANGLTKQLPVVPIAPRMWG</sequence>
<dbReference type="Gene3D" id="3.40.50.1820">
    <property type="entry name" value="alpha/beta hydrolase"/>
    <property type="match status" value="1"/>
</dbReference>
<evidence type="ECO:0000256" key="2">
    <source>
        <dbReference type="ARBA" id="ARBA00022801"/>
    </source>
</evidence>
<evidence type="ECO:0000313" key="6">
    <source>
        <dbReference type="Proteomes" id="UP001597260"/>
    </source>
</evidence>
<feature type="signal peptide" evidence="3">
    <location>
        <begin position="1"/>
        <end position="32"/>
    </location>
</feature>
<dbReference type="Pfam" id="PF00561">
    <property type="entry name" value="Abhydrolase_1"/>
    <property type="match status" value="1"/>
</dbReference>
<proteinExistence type="inferred from homology"/>
<dbReference type="PANTHER" id="PTHR43248:SF25">
    <property type="entry name" value="AB HYDROLASE-1 DOMAIN-CONTAINING PROTEIN-RELATED"/>
    <property type="match status" value="1"/>
</dbReference>
<dbReference type="InterPro" id="IPR051601">
    <property type="entry name" value="Serine_prot/Carboxylest_S33"/>
</dbReference>
<dbReference type="Proteomes" id="UP001597260">
    <property type="component" value="Unassembled WGS sequence"/>
</dbReference>
<organism evidence="5 6">
    <name type="scientific">Micromonospora sonneratiae</name>
    <dbReference type="NCBI Taxonomy" id="1184706"/>
    <lineage>
        <taxon>Bacteria</taxon>
        <taxon>Bacillati</taxon>
        <taxon>Actinomycetota</taxon>
        <taxon>Actinomycetes</taxon>
        <taxon>Micromonosporales</taxon>
        <taxon>Micromonosporaceae</taxon>
        <taxon>Micromonospora</taxon>
    </lineage>
</organism>
<evidence type="ECO:0000256" key="1">
    <source>
        <dbReference type="ARBA" id="ARBA00010088"/>
    </source>
</evidence>
<feature type="chain" id="PRO_5047502044" evidence="3">
    <location>
        <begin position="33"/>
        <end position="531"/>
    </location>
</feature>
<comment type="similarity">
    <text evidence="1">Belongs to the peptidase S33 family.</text>
</comment>
<gene>
    <name evidence="5" type="ORF">ACFQ4H_09235</name>
</gene>
<keyword evidence="6" id="KW-1185">Reference proteome</keyword>
<dbReference type="RefSeq" id="WP_377569225.1">
    <property type="nucleotide sequence ID" value="NZ_JBHTMP010000010.1"/>
</dbReference>
<dbReference type="GO" id="GO:0016787">
    <property type="term" value="F:hydrolase activity"/>
    <property type="evidence" value="ECO:0007669"/>
    <property type="project" value="UniProtKB-KW"/>
</dbReference>
<dbReference type="SUPFAM" id="SSF53474">
    <property type="entry name" value="alpha/beta-Hydrolases"/>
    <property type="match status" value="1"/>
</dbReference>